<dbReference type="InterPro" id="IPR013321">
    <property type="entry name" value="Arc_rbn_hlx_hlx"/>
</dbReference>
<dbReference type="EMBL" id="FNNU01000003">
    <property type="protein sequence ID" value="SDX27968.1"/>
    <property type="molecule type" value="Genomic_DNA"/>
</dbReference>
<dbReference type="GO" id="GO:0006355">
    <property type="term" value="P:regulation of DNA-templated transcription"/>
    <property type="evidence" value="ECO:0007669"/>
    <property type="project" value="InterPro"/>
</dbReference>
<feature type="domain" description="Arc-like DNA binding" evidence="1">
    <location>
        <begin position="2"/>
        <end position="48"/>
    </location>
</feature>
<dbReference type="RefSeq" id="WP_090228941.1">
    <property type="nucleotide sequence ID" value="NZ_FNNU01000003.1"/>
</dbReference>
<evidence type="ECO:0000313" key="3">
    <source>
        <dbReference type="Proteomes" id="UP000243778"/>
    </source>
</evidence>
<dbReference type="STRING" id="1007099.SAMN05216287_2678"/>
<dbReference type="Gene3D" id="1.10.1220.10">
    <property type="entry name" value="Met repressor-like"/>
    <property type="match status" value="1"/>
</dbReference>
<dbReference type="AlphaFoldDB" id="A0A1H3AF85"/>
<dbReference type="Pfam" id="PF03869">
    <property type="entry name" value="Arc"/>
    <property type="match status" value="1"/>
</dbReference>
<dbReference type="OrthoDB" id="8117140at2"/>
<name>A0A1H3AF85_9PSED</name>
<evidence type="ECO:0000313" key="2">
    <source>
        <dbReference type="EMBL" id="SDX27968.1"/>
    </source>
</evidence>
<organism evidence="2 3">
    <name type="scientific">Pseudomonas kuykendallii</name>
    <dbReference type="NCBI Taxonomy" id="1007099"/>
    <lineage>
        <taxon>Bacteria</taxon>
        <taxon>Pseudomonadati</taxon>
        <taxon>Pseudomonadota</taxon>
        <taxon>Gammaproteobacteria</taxon>
        <taxon>Pseudomonadales</taxon>
        <taxon>Pseudomonadaceae</taxon>
        <taxon>Pseudomonas</taxon>
    </lineage>
</organism>
<reference evidence="3" key="1">
    <citation type="submission" date="2016-10" db="EMBL/GenBank/DDBJ databases">
        <authorList>
            <person name="Varghese N."/>
            <person name="Submissions S."/>
        </authorList>
    </citation>
    <scope>NUCLEOTIDE SEQUENCE [LARGE SCALE GENOMIC DNA]</scope>
    <source>
        <strain evidence="3">NRRL B-59562</strain>
    </source>
</reference>
<dbReference type="SUPFAM" id="SSF47598">
    <property type="entry name" value="Ribbon-helix-helix"/>
    <property type="match status" value="1"/>
</dbReference>
<dbReference type="InterPro" id="IPR005569">
    <property type="entry name" value="Arc_DNA-bd_dom"/>
</dbReference>
<dbReference type="Proteomes" id="UP000243778">
    <property type="component" value="Unassembled WGS sequence"/>
</dbReference>
<keyword evidence="3" id="KW-1185">Reference proteome</keyword>
<dbReference type="InterPro" id="IPR010985">
    <property type="entry name" value="Ribbon_hlx_hlx"/>
</dbReference>
<evidence type="ECO:0000259" key="1">
    <source>
        <dbReference type="Pfam" id="PF03869"/>
    </source>
</evidence>
<protein>
    <submittedName>
        <fullName evidence="2">Arc-like DNA binding domain-containing protein</fullName>
    </submittedName>
</protein>
<proteinExistence type="predicted"/>
<dbReference type="GO" id="GO:0003677">
    <property type="term" value="F:DNA binding"/>
    <property type="evidence" value="ECO:0007669"/>
    <property type="project" value="InterPro"/>
</dbReference>
<accession>A0A1H3AF85</accession>
<gene>
    <name evidence="2" type="ORF">SAMN05216287_2678</name>
</gene>
<sequence length="65" mass="7308">MSRADHQFKLRMPAELRTQVEKAAWLAHRSINAELVFRLTASFAQEQPAETLTTAPALVSQERSA</sequence>